<evidence type="ECO:0000256" key="11">
    <source>
        <dbReference type="ARBA" id="ARBA00022842"/>
    </source>
</evidence>
<comment type="caution">
    <text evidence="20">The sequence shown here is derived from an EMBL/GenBank/DDBJ whole genome shotgun (WGS) entry which is preliminary data.</text>
</comment>
<evidence type="ECO:0000256" key="15">
    <source>
        <dbReference type="ARBA" id="ARBA00032605"/>
    </source>
</evidence>
<dbReference type="EMBL" id="DVHN01000072">
    <property type="protein sequence ID" value="HIR88611.1"/>
    <property type="molecule type" value="Genomic_DNA"/>
</dbReference>
<sequence>MLRACIVAFAMYSKVPMPRVEWNETSMKYALCFFPLIGVVIGGLELLYMEVSQIMGYGGVMRSCIMAVIPIIVTGGIHMDGYMDTMDALHSYQEKERKLEILKDVHIGAFAGIMLVSYYLVYVGGLSEFNTREEGILLAIGFILSRTLSGLALVFFPAAKKTGTLYSFAVTADRNRVRFVLILWLIFSFLVGSFVDWKRWLGIGIANTCLFLYYKWKSQKEFGGITGDLAGWFLALSELVTVVIISL</sequence>
<keyword evidence="11 19" id="KW-0460">Magnesium</keyword>
<dbReference type="GO" id="GO:0008818">
    <property type="term" value="F:cobalamin 5'-phosphate synthase activity"/>
    <property type="evidence" value="ECO:0007669"/>
    <property type="project" value="UniProtKB-UniRule"/>
</dbReference>
<keyword evidence="13 19" id="KW-0472">Membrane</keyword>
<feature type="transmembrane region" description="Helical" evidence="19">
    <location>
        <begin position="54"/>
        <end position="77"/>
    </location>
</feature>
<evidence type="ECO:0000313" key="21">
    <source>
        <dbReference type="Proteomes" id="UP000824201"/>
    </source>
</evidence>
<dbReference type="PANTHER" id="PTHR34148:SF1">
    <property type="entry name" value="ADENOSYLCOBINAMIDE-GDP RIBAZOLETRANSFERASE"/>
    <property type="match status" value="1"/>
</dbReference>
<evidence type="ECO:0000256" key="12">
    <source>
        <dbReference type="ARBA" id="ARBA00022989"/>
    </source>
</evidence>
<feature type="transmembrane region" description="Helical" evidence="19">
    <location>
        <begin position="136"/>
        <end position="156"/>
    </location>
</feature>
<evidence type="ECO:0000256" key="13">
    <source>
        <dbReference type="ARBA" id="ARBA00023136"/>
    </source>
</evidence>
<comment type="pathway">
    <text evidence="3 19">Cofactor biosynthesis; adenosylcobalamin biosynthesis; adenosylcobalamin from cob(II)yrinate a,c-diamide: step 7/7.</text>
</comment>
<dbReference type="GO" id="GO:0005886">
    <property type="term" value="C:plasma membrane"/>
    <property type="evidence" value="ECO:0007669"/>
    <property type="project" value="UniProtKB-SubCell"/>
</dbReference>
<reference evidence="20" key="1">
    <citation type="submission" date="2020-10" db="EMBL/GenBank/DDBJ databases">
        <authorList>
            <person name="Gilroy R."/>
        </authorList>
    </citation>
    <scope>NUCLEOTIDE SEQUENCE</scope>
    <source>
        <strain evidence="20">ChiW13-3771</strain>
    </source>
</reference>
<evidence type="ECO:0000256" key="19">
    <source>
        <dbReference type="HAMAP-Rule" id="MF_00719"/>
    </source>
</evidence>
<evidence type="ECO:0000256" key="7">
    <source>
        <dbReference type="ARBA" id="ARBA00022475"/>
    </source>
</evidence>
<evidence type="ECO:0000256" key="17">
    <source>
        <dbReference type="ARBA" id="ARBA00048623"/>
    </source>
</evidence>
<evidence type="ECO:0000256" key="8">
    <source>
        <dbReference type="ARBA" id="ARBA00022573"/>
    </source>
</evidence>
<evidence type="ECO:0000256" key="16">
    <source>
        <dbReference type="ARBA" id="ARBA00032853"/>
    </source>
</evidence>
<comment type="cofactor">
    <cofactor evidence="1 19">
        <name>Mg(2+)</name>
        <dbReference type="ChEBI" id="CHEBI:18420"/>
    </cofactor>
</comment>
<comment type="function">
    <text evidence="14 19">Joins adenosylcobinamide-GDP and alpha-ribazole to generate adenosylcobalamin (Ado-cobalamin). Also synthesizes adenosylcobalamin 5'-phosphate from adenosylcobinamide-GDP and alpha-ribazole 5'-phosphate.</text>
</comment>
<feature type="transmembrane region" description="Helical" evidence="19">
    <location>
        <begin position="29"/>
        <end position="48"/>
    </location>
</feature>
<evidence type="ECO:0000256" key="2">
    <source>
        <dbReference type="ARBA" id="ARBA00004651"/>
    </source>
</evidence>
<dbReference type="AlphaFoldDB" id="A0A9D1EDZ2"/>
<keyword evidence="8 19" id="KW-0169">Cobalamin biosynthesis</keyword>
<protein>
    <recommendedName>
        <fullName evidence="6 19">Adenosylcobinamide-GDP ribazoletransferase</fullName>
        <ecNumber evidence="5 19">2.7.8.26</ecNumber>
    </recommendedName>
    <alternativeName>
        <fullName evidence="16 19">Cobalamin synthase</fullName>
    </alternativeName>
    <alternativeName>
        <fullName evidence="15 19">Cobalamin-5'-phosphate synthase</fullName>
    </alternativeName>
</protein>
<accession>A0A9D1EDZ2</accession>
<proteinExistence type="inferred from homology"/>
<comment type="subcellular location">
    <subcellularLocation>
        <location evidence="2 19">Cell membrane</location>
        <topology evidence="2 19">Multi-pass membrane protein</topology>
    </subcellularLocation>
</comment>
<comment type="similarity">
    <text evidence="4 19">Belongs to the CobS family.</text>
</comment>
<evidence type="ECO:0000256" key="3">
    <source>
        <dbReference type="ARBA" id="ARBA00004663"/>
    </source>
</evidence>
<dbReference type="GO" id="GO:0051073">
    <property type="term" value="F:adenosylcobinamide-GDP ribazoletransferase activity"/>
    <property type="evidence" value="ECO:0007669"/>
    <property type="project" value="UniProtKB-UniRule"/>
</dbReference>
<evidence type="ECO:0000256" key="9">
    <source>
        <dbReference type="ARBA" id="ARBA00022679"/>
    </source>
</evidence>
<evidence type="ECO:0000256" key="6">
    <source>
        <dbReference type="ARBA" id="ARBA00015850"/>
    </source>
</evidence>
<reference evidence="20" key="2">
    <citation type="journal article" date="2021" name="PeerJ">
        <title>Extensive microbial diversity within the chicken gut microbiome revealed by metagenomics and culture.</title>
        <authorList>
            <person name="Gilroy R."/>
            <person name="Ravi A."/>
            <person name="Getino M."/>
            <person name="Pursley I."/>
            <person name="Horton D.L."/>
            <person name="Alikhan N.F."/>
            <person name="Baker D."/>
            <person name="Gharbi K."/>
            <person name="Hall N."/>
            <person name="Watson M."/>
            <person name="Adriaenssens E.M."/>
            <person name="Foster-Nyarko E."/>
            <person name="Jarju S."/>
            <person name="Secka A."/>
            <person name="Antonio M."/>
            <person name="Oren A."/>
            <person name="Chaudhuri R.R."/>
            <person name="La Ragione R."/>
            <person name="Hildebrand F."/>
            <person name="Pallen M.J."/>
        </authorList>
    </citation>
    <scope>NUCLEOTIDE SEQUENCE</scope>
    <source>
        <strain evidence="20">ChiW13-3771</strain>
    </source>
</reference>
<evidence type="ECO:0000313" key="20">
    <source>
        <dbReference type="EMBL" id="HIR88611.1"/>
    </source>
</evidence>
<dbReference type="InterPro" id="IPR003805">
    <property type="entry name" value="CobS"/>
</dbReference>
<dbReference type="Pfam" id="PF02654">
    <property type="entry name" value="CobS"/>
    <property type="match status" value="1"/>
</dbReference>
<evidence type="ECO:0000256" key="1">
    <source>
        <dbReference type="ARBA" id="ARBA00001946"/>
    </source>
</evidence>
<keyword evidence="7 19" id="KW-1003">Cell membrane</keyword>
<dbReference type="EC" id="2.7.8.26" evidence="5 19"/>
<keyword evidence="9 19" id="KW-0808">Transferase</keyword>
<keyword evidence="10 19" id="KW-0812">Transmembrane</keyword>
<evidence type="ECO:0000256" key="4">
    <source>
        <dbReference type="ARBA" id="ARBA00010561"/>
    </source>
</evidence>
<gene>
    <name evidence="19" type="primary">cobS</name>
    <name evidence="20" type="ORF">IAC96_06620</name>
</gene>
<evidence type="ECO:0000256" key="18">
    <source>
        <dbReference type="ARBA" id="ARBA00049504"/>
    </source>
</evidence>
<dbReference type="GO" id="GO:0009236">
    <property type="term" value="P:cobalamin biosynthetic process"/>
    <property type="evidence" value="ECO:0007669"/>
    <property type="project" value="UniProtKB-UniRule"/>
</dbReference>
<organism evidence="20 21">
    <name type="scientific">Candidatus Fimimorpha faecalis</name>
    <dbReference type="NCBI Taxonomy" id="2840824"/>
    <lineage>
        <taxon>Bacteria</taxon>
        <taxon>Bacillati</taxon>
        <taxon>Bacillota</taxon>
        <taxon>Clostridia</taxon>
        <taxon>Eubacteriales</taxon>
        <taxon>Candidatus Fimimorpha</taxon>
    </lineage>
</organism>
<feature type="transmembrane region" description="Helical" evidence="19">
    <location>
        <begin position="105"/>
        <end position="124"/>
    </location>
</feature>
<feature type="transmembrane region" description="Helical" evidence="19">
    <location>
        <begin position="228"/>
        <end position="246"/>
    </location>
</feature>
<feature type="transmembrane region" description="Helical" evidence="19">
    <location>
        <begin position="177"/>
        <end position="194"/>
    </location>
</feature>
<comment type="catalytic activity">
    <reaction evidence="17 19">
        <text>alpha-ribazole + adenosylcob(III)inamide-GDP = adenosylcob(III)alamin + GMP + H(+)</text>
        <dbReference type="Rhea" id="RHEA:16049"/>
        <dbReference type="ChEBI" id="CHEBI:10329"/>
        <dbReference type="ChEBI" id="CHEBI:15378"/>
        <dbReference type="ChEBI" id="CHEBI:18408"/>
        <dbReference type="ChEBI" id="CHEBI:58115"/>
        <dbReference type="ChEBI" id="CHEBI:60487"/>
        <dbReference type="EC" id="2.7.8.26"/>
    </reaction>
</comment>
<keyword evidence="12 19" id="KW-1133">Transmembrane helix</keyword>
<dbReference type="Proteomes" id="UP000824201">
    <property type="component" value="Unassembled WGS sequence"/>
</dbReference>
<evidence type="ECO:0000256" key="10">
    <source>
        <dbReference type="ARBA" id="ARBA00022692"/>
    </source>
</evidence>
<comment type="catalytic activity">
    <reaction evidence="18 19">
        <text>alpha-ribazole 5'-phosphate + adenosylcob(III)inamide-GDP = adenosylcob(III)alamin 5'-phosphate + GMP + H(+)</text>
        <dbReference type="Rhea" id="RHEA:23560"/>
        <dbReference type="ChEBI" id="CHEBI:15378"/>
        <dbReference type="ChEBI" id="CHEBI:57918"/>
        <dbReference type="ChEBI" id="CHEBI:58115"/>
        <dbReference type="ChEBI" id="CHEBI:60487"/>
        <dbReference type="ChEBI" id="CHEBI:60493"/>
        <dbReference type="EC" id="2.7.8.26"/>
    </reaction>
</comment>
<evidence type="ECO:0000256" key="5">
    <source>
        <dbReference type="ARBA" id="ARBA00013200"/>
    </source>
</evidence>
<evidence type="ECO:0000256" key="14">
    <source>
        <dbReference type="ARBA" id="ARBA00025228"/>
    </source>
</evidence>
<dbReference type="HAMAP" id="MF_00719">
    <property type="entry name" value="CobS"/>
    <property type="match status" value="1"/>
</dbReference>
<dbReference type="PANTHER" id="PTHR34148">
    <property type="entry name" value="ADENOSYLCOBINAMIDE-GDP RIBAZOLETRANSFERASE"/>
    <property type="match status" value="1"/>
</dbReference>
<name>A0A9D1EDZ2_9FIRM</name>